<organism evidence="1 2">
    <name type="scientific">Amanita thiersii Skay4041</name>
    <dbReference type="NCBI Taxonomy" id="703135"/>
    <lineage>
        <taxon>Eukaryota</taxon>
        <taxon>Fungi</taxon>
        <taxon>Dikarya</taxon>
        <taxon>Basidiomycota</taxon>
        <taxon>Agaricomycotina</taxon>
        <taxon>Agaricomycetes</taxon>
        <taxon>Agaricomycetidae</taxon>
        <taxon>Agaricales</taxon>
        <taxon>Pluteineae</taxon>
        <taxon>Amanitaceae</taxon>
        <taxon>Amanita</taxon>
    </lineage>
</organism>
<proteinExistence type="predicted"/>
<accession>A0A2A9NGV0</accession>
<keyword evidence="2" id="KW-1185">Reference proteome</keyword>
<dbReference type="AlphaFoldDB" id="A0A2A9NGV0"/>
<reference evidence="1 2" key="1">
    <citation type="submission" date="2014-02" db="EMBL/GenBank/DDBJ databases">
        <title>Transposable element dynamics among asymbiotic and ectomycorrhizal Amanita fungi.</title>
        <authorList>
            <consortium name="DOE Joint Genome Institute"/>
            <person name="Hess J."/>
            <person name="Skrede I."/>
            <person name="Wolfe B."/>
            <person name="LaButti K."/>
            <person name="Ohm R.A."/>
            <person name="Grigoriev I.V."/>
            <person name="Pringle A."/>
        </authorList>
    </citation>
    <scope>NUCLEOTIDE SEQUENCE [LARGE SCALE GENOMIC DNA]</scope>
    <source>
        <strain evidence="1 2">SKay4041</strain>
    </source>
</reference>
<name>A0A2A9NGV0_9AGAR</name>
<protein>
    <submittedName>
        <fullName evidence="1">Uncharacterized protein</fullName>
    </submittedName>
</protein>
<evidence type="ECO:0000313" key="2">
    <source>
        <dbReference type="Proteomes" id="UP000242287"/>
    </source>
</evidence>
<dbReference type="EMBL" id="KZ302109">
    <property type="protein sequence ID" value="PFH47477.1"/>
    <property type="molecule type" value="Genomic_DNA"/>
</dbReference>
<evidence type="ECO:0000313" key="1">
    <source>
        <dbReference type="EMBL" id="PFH47477.1"/>
    </source>
</evidence>
<gene>
    <name evidence="1" type="ORF">AMATHDRAFT_50272</name>
</gene>
<sequence>MFFFFYSLDGVGMTVRLAFVRVPLAIIGIVIVYSSQGSINIKHLTPGSTSLRWFHLYYGTTYSNPERSDWIESSRSRKFGVLQSFAGTYRIYCISSLRVQNRYRTRKWAHSQCILVIHLDHQGLSLEMEVLVYTAFDKSILHPFPILEYSVMAREAWADLRNLRTNGEWTENRIKEINEQLSAQTSGLTVIPLPRSGLFRRRGSIDIKTNVLRSFFFQRGVTRHHHRRPTAQVLPCLMD</sequence>
<dbReference type="Proteomes" id="UP000242287">
    <property type="component" value="Unassembled WGS sequence"/>
</dbReference>